<evidence type="ECO:0000256" key="1">
    <source>
        <dbReference type="SAM" id="Phobius"/>
    </source>
</evidence>
<keyword evidence="1" id="KW-0472">Membrane</keyword>
<keyword evidence="1" id="KW-1133">Transmembrane helix</keyword>
<accession>A0ABN7WBB0</accession>
<reference evidence="2 3" key="1">
    <citation type="submission" date="2021-06" db="EMBL/GenBank/DDBJ databases">
        <authorList>
            <person name="Kallberg Y."/>
            <person name="Tangrot J."/>
            <person name="Rosling A."/>
        </authorList>
    </citation>
    <scope>NUCLEOTIDE SEQUENCE [LARGE SCALE GENOMIC DNA]</scope>
    <source>
        <strain evidence="2 3">120-4 pot B 10/14</strain>
    </source>
</reference>
<sequence>YKLKKLVDMIKYTSPIIAISNNTKLKERLEFLFLYGCIVSLILSTKLTQVSSYKDIYQIVDTIKSYNAIAFQVSIYLL</sequence>
<feature type="non-terminal residue" evidence="2">
    <location>
        <position position="1"/>
    </location>
</feature>
<gene>
    <name evidence="2" type="ORF">GMARGA_LOCUS28736</name>
</gene>
<keyword evidence="3" id="KW-1185">Reference proteome</keyword>
<evidence type="ECO:0000313" key="2">
    <source>
        <dbReference type="EMBL" id="CAG8825029.1"/>
    </source>
</evidence>
<keyword evidence="1" id="KW-0812">Transmembrane</keyword>
<evidence type="ECO:0000313" key="3">
    <source>
        <dbReference type="Proteomes" id="UP000789901"/>
    </source>
</evidence>
<dbReference type="EMBL" id="CAJVQB010037252">
    <property type="protein sequence ID" value="CAG8825029.1"/>
    <property type="molecule type" value="Genomic_DNA"/>
</dbReference>
<feature type="transmembrane region" description="Helical" evidence="1">
    <location>
        <begin position="31"/>
        <end position="48"/>
    </location>
</feature>
<protein>
    <submittedName>
        <fullName evidence="2">32712_t:CDS:1</fullName>
    </submittedName>
</protein>
<name>A0ABN7WBB0_GIGMA</name>
<comment type="caution">
    <text evidence="2">The sequence shown here is derived from an EMBL/GenBank/DDBJ whole genome shotgun (WGS) entry which is preliminary data.</text>
</comment>
<dbReference type="Proteomes" id="UP000789901">
    <property type="component" value="Unassembled WGS sequence"/>
</dbReference>
<organism evidence="2 3">
    <name type="scientific">Gigaspora margarita</name>
    <dbReference type="NCBI Taxonomy" id="4874"/>
    <lineage>
        <taxon>Eukaryota</taxon>
        <taxon>Fungi</taxon>
        <taxon>Fungi incertae sedis</taxon>
        <taxon>Mucoromycota</taxon>
        <taxon>Glomeromycotina</taxon>
        <taxon>Glomeromycetes</taxon>
        <taxon>Diversisporales</taxon>
        <taxon>Gigasporaceae</taxon>
        <taxon>Gigaspora</taxon>
    </lineage>
</organism>
<proteinExistence type="predicted"/>